<gene>
    <name evidence="9" type="ORF">OSB1V03_LOCUS568</name>
</gene>
<feature type="region of interest" description="Disordered" evidence="7">
    <location>
        <begin position="415"/>
        <end position="475"/>
    </location>
</feature>
<comment type="similarity">
    <text evidence="2 6">Belongs to the metallo-beta-lactamase superfamily. RNA-metabolizing metallo-beta-lactamase-like family. CPSF2/YSH1 subfamily.</text>
</comment>
<dbReference type="PANTHER" id="PTHR45922:SF1">
    <property type="entry name" value="CLEAVAGE AND POLYADENYLATION SPECIFICITY FACTOR SUBUNIT 2"/>
    <property type="match status" value="1"/>
</dbReference>
<protein>
    <recommendedName>
        <fullName evidence="6">Cleavage and polyadenylation specificity factor subunit 2</fullName>
    </recommendedName>
    <alternativeName>
        <fullName evidence="6">Cleavage and polyadenylation specificity factor 100 kDa subunit</fullName>
    </alternativeName>
</protein>
<dbReference type="SUPFAM" id="SSF56281">
    <property type="entry name" value="Metallo-hydrolase/oxidoreductase"/>
    <property type="match status" value="1"/>
</dbReference>
<dbReference type="InterPro" id="IPR011108">
    <property type="entry name" value="RMMBL"/>
</dbReference>
<dbReference type="GO" id="GO:0006398">
    <property type="term" value="P:mRNA 3'-end processing by stem-loop binding and cleavage"/>
    <property type="evidence" value="ECO:0007669"/>
    <property type="project" value="InterPro"/>
</dbReference>
<dbReference type="Pfam" id="PF07521">
    <property type="entry name" value="RMMBL"/>
    <property type="match status" value="1"/>
</dbReference>
<evidence type="ECO:0000256" key="7">
    <source>
        <dbReference type="SAM" id="MobiDB-lite"/>
    </source>
</evidence>
<dbReference type="Gene3D" id="3.60.15.10">
    <property type="entry name" value="Ribonuclease Z/Hydroxyacylglutathione hydrolase-like"/>
    <property type="match status" value="1"/>
</dbReference>
<dbReference type="InterPro" id="IPR001279">
    <property type="entry name" value="Metallo-B-lactamas"/>
</dbReference>
<dbReference type="EMBL" id="OC854693">
    <property type="protein sequence ID" value="CAD7620072.1"/>
    <property type="molecule type" value="Genomic_DNA"/>
</dbReference>
<evidence type="ECO:0000256" key="3">
    <source>
        <dbReference type="ARBA" id="ARBA00022664"/>
    </source>
</evidence>
<feature type="compositionally biased region" description="Acidic residues" evidence="7">
    <location>
        <begin position="430"/>
        <end position="451"/>
    </location>
</feature>
<dbReference type="InterPro" id="IPR036866">
    <property type="entry name" value="RibonucZ/Hydroxyglut_hydro"/>
</dbReference>
<evidence type="ECO:0000313" key="10">
    <source>
        <dbReference type="Proteomes" id="UP000759131"/>
    </source>
</evidence>
<feature type="compositionally biased region" description="Basic and acidic residues" evidence="7">
    <location>
        <begin position="695"/>
        <end position="712"/>
    </location>
</feature>
<dbReference type="EMBL" id="CAJPIZ010000118">
    <property type="protein sequence ID" value="CAG2100502.1"/>
    <property type="molecule type" value="Genomic_DNA"/>
</dbReference>
<dbReference type="InterPro" id="IPR022712">
    <property type="entry name" value="Beta_Casp"/>
</dbReference>
<keyword evidence="4 6" id="KW-0694">RNA-binding</keyword>
<dbReference type="SMART" id="SM01027">
    <property type="entry name" value="Beta-Casp"/>
    <property type="match status" value="1"/>
</dbReference>
<feature type="region of interest" description="Disordered" evidence="7">
    <location>
        <begin position="541"/>
        <end position="563"/>
    </location>
</feature>
<feature type="region of interest" description="Disordered" evidence="7">
    <location>
        <begin position="690"/>
        <end position="717"/>
    </location>
</feature>
<dbReference type="InterPro" id="IPR027075">
    <property type="entry name" value="CPSF2"/>
</dbReference>
<dbReference type="Pfam" id="PF13299">
    <property type="entry name" value="CPSF100_C"/>
    <property type="match status" value="1"/>
</dbReference>
<evidence type="ECO:0000256" key="4">
    <source>
        <dbReference type="ARBA" id="ARBA00022884"/>
    </source>
</evidence>
<accession>A0A7R9KDX0</accession>
<proteinExistence type="inferred from homology"/>
<comment type="subcellular location">
    <subcellularLocation>
        <location evidence="1 6">Nucleus</location>
    </subcellularLocation>
</comment>
<dbReference type="Pfam" id="PF10996">
    <property type="entry name" value="Beta-Casp"/>
    <property type="match status" value="1"/>
</dbReference>
<dbReference type="InterPro" id="IPR035639">
    <property type="entry name" value="CPSF2_MBL"/>
</dbReference>
<dbReference type="PANTHER" id="PTHR45922">
    <property type="entry name" value="CLEAVAGE AND POLYADENYLATION SPECIFICITY FACTOR SUBUNIT 2"/>
    <property type="match status" value="1"/>
</dbReference>
<evidence type="ECO:0000256" key="1">
    <source>
        <dbReference type="ARBA" id="ARBA00004123"/>
    </source>
</evidence>
<dbReference type="FunFam" id="3.60.15.10:FF:000008">
    <property type="entry name" value="Cleavage and polyadenylation specificity factor subunit 2"/>
    <property type="match status" value="1"/>
</dbReference>
<evidence type="ECO:0000256" key="5">
    <source>
        <dbReference type="ARBA" id="ARBA00023242"/>
    </source>
</evidence>
<sequence length="808" mass="91610">MTSIIRFEAHPPHSRLSGRRINDVQLLKSKENLTPTLLYNRLLMQFVDQFVLKQIDAILVSHPDAHHLGIYTADSRDQICGCLPYLVGKCGLNCEVYATTPVYLMGQMFMYDLFQSRRNNENFDLFTLDDVDAAFDKVIQVKYNQTIALKGKGQGLTITPLPAGHMIGGTIWRIVKDGEEDIVYAVDFNHKKERHLNGCVLETISRPSLLITDAFNANYVQERRRKRDEQLITSIMATLQSGGNVLIAVDTAGRVLELAHMLEQWWRNQESGLMTYPLVLLNNFSYNVIEFAKSLVEWMSDKLMRSFEGQRNNPFQFKHLQLCHKLSDMDRLVEPRVVLASQPDLECGYSRDLFFNWSTNPKNCIILTQRCSAGTLAHQLMNSQRGRLITLEIKQRVPLKGLELEDYRRQENLKKSKLNATNDTSGVGESDSDSDENNESEEEEEVMEVEEGGNKSPVAGSFATSSGGASHAMHGHQNAIKHDLMMPKNEGKVKGGGFFKQAKKSYPMFPAPERKIKWDEYGETIRAEDYMIFDVVGANATQTGEEENKENVKRDGTEEPIPETQEVPTKCVVNVQTFNIHANIQYIDFEGRSDGASIQKIVSMLKPRRLILVRGSAEATESMATYCRDYVSDKIFIPKLHEMIDATTESHIYQVKLKDSLVSSLSFAHCKDGVELSWVEAEIELTHIESLLPQKESEKTDDSTKDGQKADDNSAEMGGRELLPTLRQLPSNQIPSHPTIFVNDLKLSDFKQILMKSGIQAEFSGGVLYCNNQVEVRRSEFGRIHLEGTLSDDYYKVRKILYEQYAII</sequence>
<keyword evidence="5 6" id="KW-0539">Nucleus</keyword>
<dbReference type="GO" id="GO:0003723">
    <property type="term" value="F:RNA binding"/>
    <property type="evidence" value="ECO:0007669"/>
    <property type="project" value="UniProtKB-KW"/>
</dbReference>
<evidence type="ECO:0000256" key="2">
    <source>
        <dbReference type="ARBA" id="ARBA00010624"/>
    </source>
</evidence>
<keyword evidence="10" id="KW-1185">Reference proteome</keyword>
<dbReference type="AlphaFoldDB" id="A0A7R9KDX0"/>
<name>A0A7R9KDX0_9ACAR</name>
<dbReference type="Proteomes" id="UP000759131">
    <property type="component" value="Unassembled WGS sequence"/>
</dbReference>
<dbReference type="InterPro" id="IPR025069">
    <property type="entry name" value="Cpsf2_C"/>
</dbReference>
<organism evidence="9">
    <name type="scientific">Medioppia subpectinata</name>
    <dbReference type="NCBI Taxonomy" id="1979941"/>
    <lineage>
        <taxon>Eukaryota</taxon>
        <taxon>Metazoa</taxon>
        <taxon>Ecdysozoa</taxon>
        <taxon>Arthropoda</taxon>
        <taxon>Chelicerata</taxon>
        <taxon>Arachnida</taxon>
        <taxon>Acari</taxon>
        <taxon>Acariformes</taxon>
        <taxon>Sarcoptiformes</taxon>
        <taxon>Oribatida</taxon>
        <taxon>Brachypylina</taxon>
        <taxon>Oppioidea</taxon>
        <taxon>Oppiidae</taxon>
        <taxon>Medioppia</taxon>
    </lineage>
</organism>
<feature type="compositionally biased region" description="Low complexity" evidence="7">
    <location>
        <begin position="459"/>
        <end position="472"/>
    </location>
</feature>
<reference evidence="9" key="1">
    <citation type="submission" date="2020-11" db="EMBL/GenBank/DDBJ databases">
        <authorList>
            <person name="Tran Van P."/>
        </authorList>
    </citation>
    <scope>NUCLEOTIDE SEQUENCE</scope>
</reference>
<dbReference type="CDD" id="cd16293">
    <property type="entry name" value="CPSF2-like_MBL-fold"/>
    <property type="match status" value="1"/>
</dbReference>
<dbReference type="GO" id="GO:0005847">
    <property type="term" value="C:mRNA cleavage and polyadenylation specificity factor complex"/>
    <property type="evidence" value="ECO:0007669"/>
    <property type="project" value="InterPro"/>
</dbReference>
<feature type="domain" description="Beta-Casp" evidence="8">
    <location>
        <begin position="255"/>
        <end position="380"/>
    </location>
</feature>
<dbReference type="OrthoDB" id="64353at2759"/>
<keyword evidence="3 6" id="KW-0507">mRNA processing</keyword>
<evidence type="ECO:0000259" key="8">
    <source>
        <dbReference type="SMART" id="SM01027"/>
    </source>
</evidence>
<dbReference type="Pfam" id="PF16661">
    <property type="entry name" value="Lactamase_B_6"/>
    <property type="match status" value="1"/>
</dbReference>
<evidence type="ECO:0000313" key="9">
    <source>
        <dbReference type="EMBL" id="CAD7620072.1"/>
    </source>
</evidence>
<evidence type="ECO:0000256" key="6">
    <source>
        <dbReference type="RuleBase" id="RU365006"/>
    </source>
</evidence>